<evidence type="ECO:0000313" key="4">
    <source>
        <dbReference type="RefSeq" id="XP_065671309.1"/>
    </source>
</evidence>
<reference evidence="4" key="1">
    <citation type="submission" date="2025-08" db="UniProtKB">
        <authorList>
            <consortium name="RefSeq"/>
        </authorList>
    </citation>
    <scope>IDENTIFICATION</scope>
</reference>
<evidence type="ECO:0000256" key="1">
    <source>
        <dbReference type="SAM" id="MobiDB-lite"/>
    </source>
</evidence>
<proteinExistence type="predicted"/>
<gene>
    <name evidence="4" type="primary">LOC100199337</name>
</gene>
<feature type="region of interest" description="Disordered" evidence="1">
    <location>
        <begin position="76"/>
        <end position="176"/>
    </location>
</feature>
<dbReference type="Pfam" id="PF15715">
    <property type="entry name" value="PAF"/>
    <property type="match status" value="1"/>
</dbReference>
<dbReference type="RefSeq" id="XP_065671309.1">
    <property type="nucleotide sequence ID" value="XM_065815237.1"/>
</dbReference>
<evidence type="ECO:0000313" key="3">
    <source>
        <dbReference type="Proteomes" id="UP001652625"/>
    </source>
</evidence>
<feature type="domain" description="PCNA-associated factor histone-like" evidence="2">
    <location>
        <begin position="1"/>
        <end position="117"/>
    </location>
</feature>
<feature type="compositionally biased region" description="Low complexity" evidence="1">
    <location>
        <begin position="122"/>
        <end position="160"/>
    </location>
</feature>
<accession>A0ABM4DAC7</accession>
<dbReference type="InterPro" id="IPR031444">
    <property type="entry name" value="PCNA-AF_dom"/>
</dbReference>
<feature type="region of interest" description="Disordered" evidence="1">
    <location>
        <begin position="1"/>
        <end position="41"/>
    </location>
</feature>
<organism evidence="3 4">
    <name type="scientific">Hydra vulgaris</name>
    <name type="common">Hydra</name>
    <name type="synonym">Hydra attenuata</name>
    <dbReference type="NCBI Taxonomy" id="6087"/>
    <lineage>
        <taxon>Eukaryota</taxon>
        <taxon>Metazoa</taxon>
        <taxon>Cnidaria</taxon>
        <taxon>Hydrozoa</taxon>
        <taxon>Hydroidolina</taxon>
        <taxon>Anthoathecata</taxon>
        <taxon>Aplanulata</taxon>
        <taxon>Hydridae</taxon>
        <taxon>Hydra</taxon>
    </lineage>
</organism>
<name>A0ABM4DAC7_HYDVU</name>
<dbReference type="Proteomes" id="UP001652625">
    <property type="component" value="Chromosome 13"/>
</dbReference>
<dbReference type="GeneID" id="100199337"/>
<feature type="compositionally biased region" description="Polar residues" evidence="1">
    <location>
        <begin position="81"/>
        <end position="90"/>
    </location>
</feature>
<keyword evidence="3" id="KW-1185">Reference proteome</keyword>
<sequence length="176" mass="18428">MVRTRAENSSRKAVAAKAPRKSLGGESNGGSSMGSCYDSSSKNGNSFPLINHAKMWPTPAWQKGIKSFFSKNENYEADTSCGCSSSGSVHTQDDITEPTTLVTENASNKELTTEDKENLLPSSGSSLTLSNTSASSSSSSSNTSASSSSSSSSSTKGASKINSKKKRRVVMDDESD</sequence>
<feature type="compositionally biased region" description="Polar residues" evidence="1">
    <location>
        <begin position="97"/>
        <end position="110"/>
    </location>
</feature>
<feature type="compositionally biased region" description="Basic and acidic residues" evidence="1">
    <location>
        <begin position="1"/>
        <end position="10"/>
    </location>
</feature>
<evidence type="ECO:0000259" key="2">
    <source>
        <dbReference type="Pfam" id="PF15715"/>
    </source>
</evidence>
<protein>
    <submittedName>
        <fullName evidence="4">PCNA-associated factor isoform X2</fullName>
    </submittedName>
</protein>